<dbReference type="InterPro" id="IPR003583">
    <property type="entry name" value="Hlx-hairpin-Hlx_DNA-bd_motif"/>
</dbReference>
<name>A0A7W7WJH7_9ACTN</name>
<dbReference type="Pfam" id="PF12836">
    <property type="entry name" value="HHH_3"/>
    <property type="match status" value="1"/>
</dbReference>
<keyword evidence="5" id="KW-1185">Reference proteome</keyword>
<dbReference type="PANTHER" id="PTHR21180:SF32">
    <property type="entry name" value="ENDONUCLEASE_EXONUCLEASE_PHOSPHATASE FAMILY DOMAIN-CONTAINING PROTEIN 1"/>
    <property type="match status" value="1"/>
</dbReference>
<protein>
    <submittedName>
        <fullName evidence="4">Competence protein ComEA</fullName>
    </submittedName>
</protein>
<dbReference type="InterPro" id="IPR051675">
    <property type="entry name" value="Endo/Exo/Phosphatase_dom_1"/>
</dbReference>
<keyword evidence="2" id="KW-1133">Transmembrane helix</keyword>
<sequence length="269" mass="27300">MRTMTPGAARRQETAETVRGRLTYLFLTPAQADPAARAAPPIDPPEPSEDVLPPPAPPPAVRGLLFDRRAVLGLSVLLLLAVGYAVQHFWLGRPSAVAVPATVAAGSSASAPASTGPRSGAGPASGAPPGPASGPTVVVDVAGKVRHPGLRTLPSGARVADALVLAGGPLPDTATDGLNLARVLTDGEQILVGAGAVAGAAPGARAGPVSVNLATREQLDALPGVGPTLAQRILQHRQEHGPFRSLDQLRQISGIGDRKYAELRALLTL</sequence>
<dbReference type="AlphaFoldDB" id="A0A7W7WJH7"/>
<comment type="caution">
    <text evidence="4">The sequence shown here is derived from an EMBL/GenBank/DDBJ whole genome shotgun (WGS) entry which is preliminary data.</text>
</comment>
<dbReference type="SUPFAM" id="SSF47781">
    <property type="entry name" value="RuvA domain 2-like"/>
    <property type="match status" value="1"/>
</dbReference>
<keyword evidence="2" id="KW-0472">Membrane</keyword>
<organism evidence="4 5">
    <name type="scientific">Kitasatospora gansuensis</name>
    <dbReference type="NCBI Taxonomy" id="258050"/>
    <lineage>
        <taxon>Bacteria</taxon>
        <taxon>Bacillati</taxon>
        <taxon>Actinomycetota</taxon>
        <taxon>Actinomycetes</taxon>
        <taxon>Kitasatosporales</taxon>
        <taxon>Streptomycetaceae</taxon>
        <taxon>Kitasatospora</taxon>
    </lineage>
</organism>
<reference evidence="4 5" key="1">
    <citation type="submission" date="2020-08" db="EMBL/GenBank/DDBJ databases">
        <title>Sequencing the genomes of 1000 actinobacteria strains.</title>
        <authorList>
            <person name="Klenk H.-P."/>
        </authorList>
    </citation>
    <scope>NUCLEOTIDE SEQUENCE [LARGE SCALE GENOMIC DNA]</scope>
    <source>
        <strain evidence="4 5">DSM 44786</strain>
    </source>
</reference>
<gene>
    <name evidence="4" type="ORF">F4556_004856</name>
</gene>
<evidence type="ECO:0000256" key="2">
    <source>
        <dbReference type="SAM" id="Phobius"/>
    </source>
</evidence>
<dbReference type="GO" id="GO:0003677">
    <property type="term" value="F:DNA binding"/>
    <property type="evidence" value="ECO:0007669"/>
    <property type="project" value="InterPro"/>
</dbReference>
<feature type="compositionally biased region" description="Low complexity" evidence="1">
    <location>
        <begin position="107"/>
        <end position="125"/>
    </location>
</feature>
<dbReference type="Proteomes" id="UP000573327">
    <property type="component" value="Unassembled WGS sequence"/>
</dbReference>
<evidence type="ECO:0000256" key="1">
    <source>
        <dbReference type="SAM" id="MobiDB-lite"/>
    </source>
</evidence>
<feature type="region of interest" description="Disordered" evidence="1">
    <location>
        <begin position="33"/>
        <end position="56"/>
    </location>
</feature>
<dbReference type="InterPro" id="IPR019554">
    <property type="entry name" value="Soluble_ligand-bd"/>
</dbReference>
<dbReference type="InterPro" id="IPR010994">
    <property type="entry name" value="RuvA_2-like"/>
</dbReference>
<dbReference type="EMBL" id="JACHJR010000001">
    <property type="protein sequence ID" value="MBB4949321.1"/>
    <property type="molecule type" value="Genomic_DNA"/>
</dbReference>
<evidence type="ECO:0000313" key="5">
    <source>
        <dbReference type="Proteomes" id="UP000573327"/>
    </source>
</evidence>
<feature type="domain" description="Helix-hairpin-helix DNA-binding motif class 1" evidence="3">
    <location>
        <begin position="217"/>
        <end position="236"/>
    </location>
</feature>
<feature type="domain" description="Helix-hairpin-helix DNA-binding motif class 1" evidence="3">
    <location>
        <begin position="247"/>
        <end position="266"/>
    </location>
</feature>
<dbReference type="RefSeq" id="WP_184919572.1">
    <property type="nucleotide sequence ID" value="NZ_JACHJR010000001.1"/>
</dbReference>
<keyword evidence="2" id="KW-0812">Transmembrane</keyword>
<dbReference type="PANTHER" id="PTHR21180">
    <property type="entry name" value="ENDONUCLEASE/EXONUCLEASE/PHOSPHATASE FAMILY DOMAIN-CONTAINING PROTEIN 1"/>
    <property type="match status" value="1"/>
</dbReference>
<dbReference type="GO" id="GO:0006281">
    <property type="term" value="P:DNA repair"/>
    <property type="evidence" value="ECO:0007669"/>
    <property type="project" value="InterPro"/>
</dbReference>
<dbReference type="GO" id="GO:0015627">
    <property type="term" value="C:type II protein secretion system complex"/>
    <property type="evidence" value="ECO:0007669"/>
    <property type="project" value="TreeGrafter"/>
</dbReference>
<dbReference type="GO" id="GO:0015628">
    <property type="term" value="P:protein secretion by the type II secretion system"/>
    <property type="evidence" value="ECO:0007669"/>
    <property type="project" value="TreeGrafter"/>
</dbReference>
<dbReference type="Pfam" id="PF10531">
    <property type="entry name" value="SLBB"/>
    <property type="match status" value="1"/>
</dbReference>
<evidence type="ECO:0000259" key="3">
    <source>
        <dbReference type="SMART" id="SM00278"/>
    </source>
</evidence>
<dbReference type="SMART" id="SM00278">
    <property type="entry name" value="HhH1"/>
    <property type="match status" value="2"/>
</dbReference>
<accession>A0A7W7WJH7</accession>
<dbReference type="Gene3D" id="3.10.560.10">
    <property type="entry name" value="Outer membrane lipoprotein wza domain like"/>
    <property type="match status" value="1"/>
</dbReference>
<evidence type="ECO:0000313" key="4">
    <source>
        <dbReference type="EMBL" id="MBB4949321.1"/>
    </source>
</evidence>
<proteinExistence type="predicted"/>
<dbReference type="Gene3D" id="1.10.150.320">
    <property type="entry name" value="Photosystem II 12 kDa extrinsic protein"/>
    <property type="match status" value="1"/>
</dbReference>
<feature type="transmembrane region" description="Helical" evidence="2">
    <location>
        <begin position="70"/>
        <end position="90"/>
    </location>
</feature>
<feature type="region of interest" description="Disordered" evidence="1">
    <location>
        <begin position="107"/>
        <end position="136"/>
    </location>
</feature>